<keyword evidence="7 11" id="KW-0812">Transmembrane</keyword>
<proteinExistence type="predicted"/>
<evidence type="ECO:0000259" key="13">
    <source>
        <dbReference type="PROSITE" id="PS50885"/>
    </source>
</evidence>
<comment type="catalytic activity">
    <reaction evidence="1">
        <text>ATP + protein L-histidine = ADP + protein N-phospho-L-histidine.</text>
        <dbReference type="EC" id="2.7.13.3"/>
    </reaction>
</comment>
<feature type="domain" description="Histidine kinase" evidence="12">
    <location>
        <begin position="477"/>
        <end position="697"/>
    </location>
</feature>
<feature type="domain" description="HAMP" evidence="13">
    <location>
        <begin position="403"/>
        <end position="455"/>
    </location>
</feature>
<comment type="subcellular location">
    <subcellularLocation>
        <location evidence="2">Cell membrane</location>
        <topology evidence="2">Multi-pass membrane protein</topology>
    </subcellularLocation>
</comment>
<evidence type="ECO:0000256" key="1">
    <source>
        <dbReference type="ARBA" id="ARBA00000085"/>
    </source>
</evidence>
<protein>
    <recommendedName>
        <fullName evidence="3">histidine kinase</fullName>
        <ecNumber evidence="3">2.7.13.3</ecNumber>
    </recommendedName>
</protein>
<reference evidence="14 15" key="1">
    <citation type="submission" date="2021-03" db="EMBL/GenBank/DDBJ databases">
        <title>Novel species identification of genus Shewanella.</title>
        <authorList>
            <person name="Liu G."/>
            <person name="Zhang Q."/>
        </authorList>
    </citation>
    <scope>NUCLEOTIDE SEQUENCE [LARGE SCALE GENOMIC DNA]</scope>
    <source>
        <strain evidence="14 15">FJAT-51800</strain>
    </source>
</reference>
<gene>
    <name evidence="14" type="ORF">JYB87_09815</name>
</gene>
<evidence type="ECO:0000256" key="2">
    <source>
        <dbReference type="ARBA" id="ARBA00004651"/>
    </source>
</evidence>
<name>A0ABX7QKV4_9GAMM</name>
<dbReference type="PRINTS" id="PR00344">
    <property type="entry name" value="BCTRLSENSOR"/>
</dbReference>
<dbReference type="InterPro" id="IPR029151">
    <property type="entry name" value="Sensor-like_sf"/>
</dbReference>
<dbReference type="EMBL" id="CP071503">
    <property type="protein sequence ID" value="QSX32087.1"/>
    <property type="molecule type" value="Genomic_DNA"/>
</dbReference>
<keyword evidence="6" id="KW-0808">Transferase</keyword>
<dbReference type="Gene3D" id="6.10.340.10">
    <property type="match status" value="1"/>
</dbReference>
<dbReference type="SMART" id="SM00304">
    <property type="entry name" value="HAMP"/>
    <property type="match status" value="1"/>
</dbReference>
<dbReference type="SMART" id="SM00387">
    <property type="entry name" value="HATPase_c"/>
    <property type="match status" value="1"/>
</dbReference>
<dbReference type="PROSITE" id="PS50885">
    <property type="entry name" value="HAMP"/>
    <property type="match status" value="1"/>
</dbReference>
<accession>A0ABX7QKV4</accession>
<dbReference type="EC" id="2.7.13.3" evidence="3"/>
<dbReference type="CDD" id="cd16922">
    <property type="entry name" value="HATPase_EvgS-ArcB-TorS-like"/>
    <property type="match status" value="1"/>
</dbReference>
<keyword evidence="10" id="KW-0902">Two-component regulatory system</keyword>
<dbReference type="SUPFAM" id="SSF47384">
    <property type="entry name" value="Homodimeric domain of signal transducing histidine kinase"/>
    <property type="match status" value="1"/>
</dbReference>
<evidence type="ECO:0000256" key="5">
    <source>
        <dbReference type="ARBA" id="ARBA00022553"/>
    </source>
</evidence>
<evidence type="ECO:0000256" key="7">
    <source>
        <dbReference type="ARBA" id="ARBA00022692"/>
    </source>
</evidence>
<evidence type="ECO:0000259" key="12">
    <source>
        <dbReference type="PROSITE" id="PS50109"/>
    </source>
</evidence>
<evidence type="ECO:0000256" key="3">
    <source>
        <dbReference type="ARBA" id="ARBA00012438"/>
    </source>
</evidence>
<dbReference type="Gene3D" id="1.10.287.130">
    <property type="match status" value="1"/>
</dbReference>
<dbReference type="InterPro" id="IPR004358">
    <property type="entry name" value="Sig_transdc_His_kin-like_C"/>
</dbReference>
<dbReference type="Gene3D" id="3.30.450.20">
    <property type="entry name" value="PAS domain"/>
    <property type="match status" value="1"/>
</dbReference>
<evidence type="ECO:0000256" key="4">
    <source>
        <dbReference type="ARBA" id="ARBA00022475"/>
    </source>
</evidence>
<dbReference type="PANTHER" id="PTHR45339:SF1">
    <property type="entry name" value="HYBRID SIGNAL TRANSDUCTION HISTIDINE KINASE J"/>
    <property type="match status" value="1"/>
</dbReference>
<evidence type="ECO:0000313" key="14">
    <source>
        <dbReference type="EMBL" id="QSX32087.1"/>
    </source>
</evidence>
<evidence type="ECO:0000313" key="15">
    <source>
        <dbReference type="Proteomes" id="UP000662770"/>
    </source>
</evidence>
<evidence type="ECO:0000256" key="6">
    <source>
        <dbReference type="ARBA" id="ARBA00022679"/>
    </source>
</evidence>
<dbReference type="PROSITE" id="PS50109">
    <property type="entry name" value="HIS_KIN"/>
    <property type="match status" value="1"/>
</dbReference>
<evidence type="ECO:0000256" key="9">
    <source>
        <dbReference type="ARBA" id="ARBA00022989"/>
    </source>
</evidence>
<dbReference type="InterPro" id="IPR003661">
    <property type="entry name" value="HisK_dim/P_dom"/>
</dbReference>
<dbReference type="InterPro" id="IPR005467">
    <property type="entry name" value="His_kinase_dom"/>
</dbReference>
<dbReference type="InterPro" id="IPR036890">
    <property type="entry name" value="HATPase_C_sf"/>
</dbReference>
<evidence type="ECO:0000256" key="11">
    <source>
        <dbReference type="SAM" id="Phobius"/>
    </source>
</evidence>
<keyword evidence="9 11" id="KW-1133">Transmembrane helix</keyword>
<dbReference type="SUPFAM" id="SSF55874">
    <property type="entry name" value="ATPase domain of HSP90 chaperone/DNA topoisomerase II/histidine kinase"/>
    <property type="match status" value="1"/>
</dbReference>
<keyword evidence="8" id="KW-0418">Kinase</keyword>
<evidence type="ECO:0000256" key="10">
    <source>
        <dbReference type="ARBA" id="ARBA00023012"/>
    </source>
</evidence>
<sequence length="813" mass="91996">MTQNISTQAWVWRSMVKTGIVPLILVESLLIAIYLLSNHFISSDNMHYIYRQVNKELQISSAREAKIIGEQLENISKITQIYRAEATRILQNPLTENAAEQANLGLGDSGVVYSKQDLGGAASYYSAITRDKDLRKVYSLAQLDPLMKQLQQSNPMVAAIYFNSWDSYNRIYPWLQSNVQFPSDMNIPEFNFYYLADAKHNPTKEVVWTDVYIDPAGQGWMASAIAPVYNGDFLEGVVGLDLTVSSIVQNIQQLNIPWDGYAVLASDNGSIMALPPQGEQDFGLKELTEFNYQQAISKEVFKPDAFNLNKRADTAALSEMLKQSPQGIMQTVLHGENKLVAWSLIPQTQWLLLNIVDENKMYAESRALENKYQHIGYLLIGGLVGFYSLFLVFIWVSSKRMSRAIAEPLSQMRHMVDKVSDGDFDVSHEHFQLQEIDETAEAIHHMGNKLDKLTSALKDAKLQAENANVAKSQFISNISHEIRTPMNSILGLTHVLMNSNLDFEQRSNLLKIDKSGRHLLSLINDILDLAKIDAGKVEIEKIPFDINPIVHDVRDLFEYKASHHGVRLHLRMDELLPKVVGDPLRVKQVLLNFVSNAIKFTEHGDITIRVRQYETSNHHVKLHFSVEDTGIGLTEEQQARIFDSFQQADSSITRKYGGTGLGLTISKHIIDLMDGEIGVHSELGKGSTFWFDLTLPIDNNAIAENRISELNERQPQLRHLRQCSVEELQDINEKLTILASLLQDYDLASEYYFSQYKQSFELANRELSVMLAGRVSSYEFDSALVLVEQMRRSIANRIAHLATTPPNKTAEND</sequence>
<evidence type="ECO:0000256" key="8">
    <source>
        <dbReference type="ARBA" id="ARBA00022777"/>
    </source>
</evidence>
<feature type="transmembrane region" description="Helical" evidence="11">
    <location>
        <begin position="375"/>
        <end position="396"/>
    </location>
</feature>
<dbReference type="Pfam" id="PF00512">
    <property type="entry name" value="HisKA"/>
    <property type="match status" value="1"/>
</dbReference>
<dbReference type="SUPFAM" id="SSF103190">
    <property type="entry name" value="Sensory domain-like"/>
    <property type="match status" value="1"/>
</dbReference>
<dbReference type="InterPro" id="IPR003660">
    <property type="entry name" value="HAMP_dom"/>
</dbReference>
<keyword evidence="15" id="KW-1185">Reference proteome</keyword>
<dbReference type="CDD" id="cd06225">
    <property type="entry name" value="HAMP"/>
    <property type="match status" value="1"/>
</dbReference>
<keyword evidence="11" id="KW-0472">Membrane</keyword>
<dbReference type="SMART" id="SM00388">
    <property type="entry name" value="HisKA"/>
    <property type="match status" value="1"/>
</dbReference>
<dbReference type="Pfam" id="PF02518">
    <property type="entry name" value="HATPase_c"/>
    <property type="match status" value="1"/>
</dbReference>
<organism evidence="14 15">
    <name type="scientific">Shewanella avicenniae</name>
    <dbReference type="NCBI Taxonomy" id="2814294"/>
    <lineage>
        <taxon>Bacteria</taxon>
        <taxon>Pseudomonadati</taxon>
        <taxon>Pseudomonadota</taxon>
        <taxon>Gammaproteobacteria</taxon>
        <taxon>Alteromonadales</taxon>
        <taxon>Shewanellaceae</taxon>
        <taxon>Shewanella</taxon>
    </lineage>
</organism>
<dbReference type="Proteomes" id="UP000662770">
    <property type="component" value="Chromosome"/>
</dbReference>
<dbReference type="InterPro" id="IPR036097">
    <property type="entry name" value="HisK_dim/P_sf"/>
</dbReference>
<dbReference type="InterPro" id="IPR003594">
    <property type="entry name" value="HATPase_dom"/>
</dbReference>
<dbReference type="RefSeq" id="WP_207353332.1">
    <property type="nucleotide sequence ID" value="NZ_CP071503.1"/>
</dbReference>
<dbReference type="Gene3D" id="3.30.565.10">
    <property type="entry name" value="Histidine kinase-like ATPase, C-terminal domain"/>
    <property type="match status" value="1"/>
</dbReference>
<dbReference type="CDD" id="cd12913">
    <property type="entry name" value="PDC1_MCP_like"/>
    <property type="match status" value="1"/>
</dbReference>
<keyword evidence="4" id="KW-1003">Cell membrane</keyword>
<dbReference type="CDD" id="cd00082">
    <property type="entry name" value="HisKA"/>
    <property type="match status" value="1"/>
</dbReference>
<feature type="transmembrane region" description="Helical" evidence="11">
    <location>
        <begin position="20"/>
        <end position="41"/>
    </location>
</feature>
<keyword evidence="5" id="KW-0597">Phosphoprotein</keyword>
<dbReference type="PANTHER" id="PTHR45339">
    <property type="entry name" value="HYBRID SIGNAL TRANSDUCTION HISTIDINE KINASE J"/>
    <property type="match status" value="1"/>
</dbReference>